<proteinExistence type="inferred from homology"/>
<dbReference type="InterPro" id="IPR000045">
    <property type="entry name" value="Prepilin_IV_endopep_pep"/>
</dbReference>
<comment type="similarity">
    <text evidence="1 2">Belongs to the peptidase A24 family.</text>
</comment>
<evidence type="ECO:0000256" key="2">
    <source>
        <dbReference type="RuleBase" id="RU003793"/>
    </source>
</evidence>
<feature type="transmembrane region" description="Helical" evidence="3">
    <location>
        <begin position="12"/>
        <end position="35"/>
    </location>
</feature>
<sequence length="190" mass="19527">MNLLPPKLPAPSAMSSATFATFIGPITIAIVSTAAAIDLDRRRIPNWLTLGSWIAALPMQVAIHGIAAGSLAWLYGWIAGLIIFLPFYLLRGMAAGDVKLMAAVGAWLGASMVPSIAVATWLIGGAWALAMLLVTGQTRATLSRVGNMLLSAAIHRGHGLAISGGKSSAGSIPYGVAIAGGTLAMLFFGM</sequence>
<dbReference type="PRINTS" id="PR00864">
    <property type="entry name" value="PREPILNPTASE"/>
</dbReference>
<dbReference type="Gene3D" id="1.20.120.1220">
    <property type="match status" value="1"/>
</dbReference>
<name>A0ABM8WX04_9BURK</name>
<evidence type="ECO:0000256" key="3">
    <source>
        <dbReference type="SAM" id="Phobius"/>
    </source>
</evidence>
<dbReference type="InterPro" id="IPR014032">
    <property type="entry name" value="Peptidase_A24A_bac"/>
</dbReference>
<keyword evidence="6" id="KW-1185">Reference proteome</keyword>
<feature type="transmembrane region" description="Helical" evidence="3">
    <location>
        <begin position="102"/>
        <end position="123"/>
    </location>
</feature>
<dbReference type="PANTHER" id="PTHR30487:SF0">
    <property type="entry name" value="PREPILIN LEADER PEPTIDASE_N-METHYLTRANSFERASE-RELATED"/>
    <property type="match status" value="1"/>
</dbReference>
<evidence type="ECO:0000256" key="1">
    <source>
        <dbReference type="ARBA" id="ARBA00005801"/>
    </source>
</evidence>
<feature type="transmembrane region" description="Helical" evidence="3">
    <location>
        <begin position="172"/>
        <end position="189"/>
    </location>
</feature>
<reference evidence="5 6" key="1">
    <citation type="submission" date="2021-08" db="EMBL/GenBank/DDBJ databases">
        <authorList>
            <person name="Peeters C."/>
        </authorList>
    </citation>
    <scope>NUCLEOTIDE SEQUENCE [LARGE SCALE GENOMIC DNA]</scope>
    <source>
        <strain evidence="5 6">LMG 23994</strain>
    </source>
</reference>
<feature type="domain" description="Prepilin type IV endopeptidase peptidase" evidence="4">
    <location>
        <begin position="27"/>
        <end position="129"/>
    </location>
</feature>
<dbReference type="EMBL" id="CAJZAF010000010">
    <property type="protein sequence ID" value="CAG9172042.1"/>
    <property type="molecule type" value="Genomic_DNA"/>
</dbReference>
<keyword evidence="3" id="KW-1133">Transmembrane helix</keyword>
<dbReference type="RefSeq" id="WP_224002148.1">
    <property type="nucleotide sequence ID" value="NZ_CAJZAF010000010.1"/>
</dbReference>
<evidence type="ECO:0000313" key="5">
    <source>
        <dbReference type="EMBL" id="CAG9172042.1"/>
    </source>
</evidence>
<keyword evidence="3" id="KW-0812">Transmembrane</keyword>
<dbReference type="InterPro" id="IPR050882">
    <property type="entry name" value="Prepilin_peptidase/N-MTase"/>
</dbReference>
<dbReference type="Pfam" id="PF01478">
    <property type="entry name" value="Peptidase_A24"/>
    <property type="match status" value="1"/>
</dbReference>
<gene>
    <name evidence="5" type="ORF">LMG23994_02304</name>
</gene>
<feature type="transmembrane region" description="Helical" evidence="3">
    <location>
        <begin position="47"/>
        <end position="66"/>
    </location>
</feature>
<dbReference type="Proteomes" id="UP000701702">
    <property type="component" value="Unassembled WGS sequence"/>
</dbReference>
<dbReference type="PANTHER" id="PTHR30487">
    <property type="entry name" value="TYPE 4 PREPILIN-LIKE PROTEINS LEADER PEPTIDE-PROCESSING ENZYME"/>
    <property type="match status" value="1"/>
</dbReference>
<feature type="transmembrane region" description="Helical" evidence="3">
    <location>
        <begin position="72"/>
        <end position="90"/>
    </location>
</feature>
<comment type="caution">
    <text evidence="5">The sequence shown here is derived from an EMBL/GenBank/DDBJ whole genome shotgun (WGS) entry which is preliminary data.</text>
</comment>
<protein>
    <recommendedName>
        <fullName evidence="4">Prepilin type IV endopeptidase peptidase domain-containing protein</fullName>
    </recommendedName>
</protein>
<organism evidence="5 6">
    <name type="scientific">Cupriavidus pinatubonensis</name>
    <dbReference type="NCBI Taxonomy" id="248026"/>
    <lineage>
        <taxon>Bacteria</taxon>
        <taxon>Pseudomonadati</taxon>
        <taxon>Pseudomonadota</taxon>
        <taxon>Betaproteobacteria</taxon>
        <taxon>Burkholderiales</taxon>
        <taxon>Burkholderiaceae</taxon>
        <taxon>Cupriavidus</taxon>
    </lineage>
</organism>
<evidence type="ECO:0000313" key="6">
    <source>
        <dbReference type="Proteomes" id="UP000701702"/>
    </source>
</evidence>
<evidence type="ECO:0000259" key="4">
    <source>
        <dbReference type="Pfam" id="PF01478"/>
    </source>
</evidence>
<accession>A0ABM8WX04</accession>
<keyword evidence="3" id="KW-0472">Membrane</keyword>